<keyword evidence="6" id="KW-0833">Ubl conjugation pathway</keyword>
<accession>A0A5E6QM19</accession>
<dbReference type="RefSeq" id="WP_150579491.1">
    <property type="nucleotide sequence ID" value="NZ_CABVGX010000005.1"/>
</dbReference>
<reference evidence="9 10" key="1">
    <citation type="submission" date="2019-09" db="EMBL/GenBank/DDBJ databases">
        <authorList>
            <person name="Chandra G."/>
            <person name="Truman W A."/>
        </authorList>
    </citation>
    <scope>NUCLEOTIDE SEQUENCE [LARGE SCALE GENOMIC DNA]</scope>
    <source>
        <strain evidence="9">PS645</strain>
    </source>
</reference>
<dbReference type="PROSITE" id="PS51450">
    <property type="entry name" value="LRR"/>
    <property type="match status" value="2"/>
</dbReference>
<dbReference type="PANTHER" id="PTHR48051:SF1">
    <property type="entry name" value="RAS SUPPRESSOR PROTEIN 1"/>
    <property type="match status" value="1"/>
</dbReference>
<keyword evidence="4" id="KW-0677">Repeat</keyword>
<dbReference type="InterPro" id="IPR029487">
    <property type="entry name" value="NEL_dom"/>
</dbReference>
<keyword evidence="6" id="KW-1035">Host cytoplasm</keyword>
<dbReference type="GO" id="GO:0005576">
    <property type="term" value="C:extracellular region"/>
    <property type="evidence" value="ECO:0007669"/>
    <property type="project" value="UniProtKB-UniRule"/>
</dbReference>
<evidence type="ECO:0000313" key="10">
    <source>
        <dbReference type="Proteomes" id="UP000325607"/>
    </source>
</evidence>
<dbReference type="SMART" id="SM00369">
    <property type="entry name" value="LRR_TYP"/>
    <property type="match status" value="8"/>
</dbReference>
<dbReference type="InterPro" id="IPR050216">
    <property type="entry name" value="LRR_domain-containing"/>
</dbReference>
<dbReference type="EC" id="2.3.2.27" evidence="2"/>
<evidence type="ECO:0000256" key="7">
    <source>
        <dbReference type="SAM" id="MobiDB-lite"/>
    </source>
</evidence>
<dbReference type="Pfam" id="PF14496">
    <property type="entry name" value="NEL"/>
    <property type="match status" value="1"/>
</dbReference>
<evidence type="ECO:0000256" key="5">
    <source>
        <dbReference type="ARBA" id="ARBA00023026"/>
    </source>
</evidence>
<dbReference type="Pfam" id="PF00560">
    <property type="entry name" value="LRR_1"/>
    <property type="match status" value="1"/>
</dbReference>
<organism evidence="9 10">
    <name type="scientific">Pseudomonas fluorescens</name>
    <dbReference type="NCBI Taxonomy" id="294"/>
    <lineage>
        <taxon>Bacteria</taxon>
        <taxon>Pseudomonadati</taxon>
        <taxon>Pseudomonadota</taxon>
        <taxon>Gammaproteobacteria</taxon>
        <taxon>Pseudomonadales</taxon>
        <taxon>Pseudomonadaceae</taxon>
        <taxon>Pseudomonas</taxon>
    </lineage>
</organism>
<dbReference type="SMART" id="SM00364">
    <property type="entry name" value="LRR_BAC"/>
    <property type="match status" value="5"/>
</dbReference>
<dbReference type="PROSITE" id="PS52053">
    <property type="entry name" value="NEL"/>
    <property type="match status" value="1"/>
</dbReference>
<gene>
    <name evidence="9" type="ORF">PS645_01048</name>
</gene>
<dbReference type="InterPro" id="IPR003591">
    <property type="entry name" value="Leu-rich_rpt_typical-subtyp"/>
</dbReference>
<dbReference type="PANTHER" id="PTHR48051">
    <property type="match status" value="1"/>
</dbReference>
<evidence type="ECO:0000259" key="8">
    <source>
        <dbReference type="PROSITE" id="PS52053"/>
    </source>
</evidence>
<evidence type="ECO:0000313" key="9">
    <source>
        <dbReference type="EMBL" id="VVM56793.1"/>
    </source>
</evidence>
<dbReference type="OrthoDB" id="1467561at2"/>
<protein>
    <recommendedName>
        <fullName evidence="2">RING-type E3 ubiquitin transferase</fullName>
        <ecNumber evidence="2">2.3.2.27</ecNumber>
    </recommendedName>
</protein>
<keyword evidence="6" id="KW-0964">Secreted</keyword>
<name>A0A5E6QM19_PSEFL</name>
<evidence type="ECO:0000256" key="2">
    <source>
        <dbReference type="ARBA" id="ARBA00012483"/>
    </source>
</evidence>
<sequence length="2396" mass="266388">MSAHPSNVKEKKPEISESIHGEFLETAIPQWLIDASPQRRAALKKASTVMPQWYQNASAQQRKTLNASIKAGVTAQAQLDKTMASFKDVDAFAEPLLVKALKDQFGVEVDVKTTYLTLRRPLAISILEIEIASFEFLTLTMLQAALHNFEAWECKPDAYHKTSGFLLETTVADTYTAAHINLSVSQFLSLCRKLDIGARYQAYLQSFFHPPELAAASTLRQHFIATQKATMKAAADQALLTKDILPEDHTMILSVINGEVHPWMGDKQVWFRDMSLMKQRMTGCVAFVISEKYRYAEELILYIPHDPEHPLKRYTWSQMKEEFKRLLTARDAAAPDQAAPTEYQRFLSQFLAYDHRPYYFGQFVQKAADSPAEPSSSPWIIPTQVGNAGLVFRIKEFPPERRVKLEPVADPYIGASTFNQKGGPGWSENQDLWDYLYKHNCAKVLADARSHAVPSDDVDVNAREAKLAHLLQVGLLGLNMVSMFVPVLGEVMMVAMAGQLLYETLEGAVEWGEGDKKAARAHLIDVAENLATVAVMAGIGAGVGKFVAAKAEPVIESLDPVTMPNGKTRLWKPDLSAYKRDIVLSPDAGPNALGQYKVDGKTYIRLGDTVVEQTFDASLNKWRITHPDPDAYQPVLEGNGLGAWRHSLERPMQWDRLTLLRRMGHAGDMFSDEMLVRVADVSGVSDNTLRKMHLDHAAPPPELTDAMNMFKADLEAGQVIEQLQHLRPLDDRYFHALKLLTEMPRWPSGRVLEVFEQADLSGKPIKYGAQGLPRAEQYRPPIKVSRSDVLNGYLSERIVAALDESEITGLLGGEGARVLETTPEELDKQFADYAQTRQTAIFDSLYLGTEPPDTRMITLQRECPGLGRAAAQEVLAHGSADELARLDTTRRAPLRMLEEARWYARQERQTRAFAGLRSENIASADSRRLALHALQNLQGWPGSIRLEVRTGSPSGTLLDSIGSETAPLIKYLVKDGPHYQAFNERGETLNSIPRHGDNFYASVMHALPDGVRAAIEVPHVSQSSELQRKIIDYADSHRNEASTALESQAKSFKPPVRVNNTLVGYYASGRGRALDGPMMARVEALYPAPEQADAFIRTLQGKTDKQIFHVLQARLREWESLTATLDAWTGTPQQAAYWQKSQAAQALKASWRNAPLATQMPAAARLSLECNEPWPQLTADFSHVRELRLKWRATADDAIDALLSRFSNVRDLSLDSRESLFSMRPAADCPPLSLPQSVVEMRNLERLAFFGRSDSLAADFLTKLNSLTSLETLRIGSSGANTGILGTLDLTPLNRLKSLTIDSPFLTTWPAYVENMPQLERLDLSRTSIAAIPETFYTGHEKLWAGLSLDWSKVPYETFERSYQFVQNYSGPLGHLVDVNEMVSGYCRGELNFLLGQPIRGDHLLSRILDTWDSAETKLAAVRALSAEHAGLFRGFYRPSATAGLRQEIPLMEFFFGAGAKVFRSLERNWRGLVRQRYGAAPEASLLELDMRVGSTPTQFATTVRQLPSLPAGSFSHVETVRMNALDVPVEQLQGFIKAFSKTQTLEIGGSGLTELPMAANSLPELTRLDLHDNNIAVTPHVQAQFNALTKLEYLDVNHNPLSNLDVRALTELKALNLSATKLQAWPAGAEYLPQLTWLDLRDNELTSLSPDVFVHDDTFLKTDLTRNPLDEQAQQLVTRTRQRIEGSRGLPDGALERLSREMTSSDFPPAETAWTIANHLLPLPDSATEGVSLADRLQRLGPTLTEGQALERVEQMRGNGLSDRQIDAQISQWHQSCEVLTRQLNDWLSIAELRTERSLVSAQTRALAASRIRGLWQEAVIERPGVIGQALNLNGLQTGDLPVLGTQFPGVTALDLTGVGLTAQGSNGFLSAFPNVLRLCLDSNALTTLPEAVREMRVLGELELAANRLSSLDANAELPIRGGILRRIDLSHNLLDSFNSTGFLMLEELNLANNALTEWPEGALNLQHLRRLDLSGNTLTRLPEELLNGHHEQLAAGVDVSDNSELSGATLSDLVRYSDANGEGAVMGISREELVRRSAEADGEWDDTESAESSDEESENDSDQDDHGAAVLPVEALDPQQPNTADAALEPWLANTGSELMAARREIWGRLASEDQHERFFHLIAMLRDTHEFRFARADLTRRLWGVMDAAAENTELRELLFHNAETHGTCIDGRILTFSEIEGRVFVYHALRNVSLGQPLLKGRALLQLSRQLFRLDRVETLAEAAAVQGDRAEVRLQYRIGLTSGWGDGLDLPGQPAHMAFANPISGAQAARIQASILEAERSDALLVDMVSREYWTTYLAERYPEEFSAINTALDDERLQRFNEIEDRLESGEMTDEEYRTQLDGLAEVIKNRRSQQLVELTRREIRYLQETASETGQTAPGSPQPGPSRLP</sequence>
<evidence type="ECO:0000256" key="6">
    <source>
        <dbReference type="PROSITE-ProRule" id="PRU01398"/>
    </source>
</evidence>
<dbReference type="Gene3D" id="3.80.10.10">
    <property type="entry name" value="Ribonuclease Inhibitor"/>
    <property type="match status" value="3"/>
</dbReference>
<keyword evidence="3" id="KW-0433">Leucine-rich repeat</keyword>
<dbReference type="GO" id="GO:0061630">
    <property type="term" value="F:ubiquitin protein ligase activity"/>
    <property type="evidence" value="ECO:0007669"/>
    <property type="project" value="UniProtKB-EC"/>
</dbReference>
<feature type="region of interest" description="Disordered" evidence="7">
    <location>
        <begin position="2038"/>
        <end position="2067"/>
    </location>
</feature>
<dbReference type="GO" id="GO:0016567">
    <property type="term" value="P:protein ubiquitination"/>
    <property type="evidence" value="ECO:0007669"/>
    <property type="project" value="InterPro"/>
</dbReference>
<evidence type="ECO:0000256" key="1">
    <source>
        <dbReference type="ARBA" id="ARBA00000900"/>
    </source>
</evidence>
<keyword evidence="6" id="KW-0808">Transferase</keyword>
<proteinExistence type="inferred from homology"/>
<feature type="domain" description="NEL" evidence="8">
    <location>
        <begin position="2085"/>
        <end position="2385"/>
    </location>
</feature>
<feature type="active site" description="Glycyl thioester intermediate" evidence="6">
    <location>
        <position position="2172"/>
    </location>
</feature>
<dbReference type="SUPFAM" id="SSF52058">
    <property type="entry name" value="L domain-like"/>
    <property type="match status" value="2"/>
</dbReference>
<evidence type="ECO:0000256" key="3">
    <source>
        <dbReference type="ARBA" id="ARBA00022614"/>
    </source>
</evidence>
<evidence type="ECO:0000256" key="4">
    <source>
        <dbReference type="ARBA" id="ARBA00022737"/>
    </source>
</evidence>
<comment type="catalytic activity">
    <reaction evidence="1">
        <text>S-ubiquitinyl-[E2 ubiquitin-conjugating enzyme]-L-cysteine + [acceptor protein]-L-lysine = [E2 ubiquitin-conjugating enzyme]-L-cysteine + N(6)-ubiquitinyl-[acceptor protein]-L-lysine.</text>
        <dbReference type="EC" id="2.3.2.27"/>
    </reaction>
</comment>
<dbReference type="InterPro" id="IPR032675">
    <property type="entry name" value="LRR_dom_sf"/>
</dbReference>
<comment type="similarity">
    <text evidence="6">Belongs to the LRR-containing bacterial E3 ligase family.</text>
</comment>
<dbReference type="InterPro" id="IPR001611">
    <property type="entry name" value="Leu-rich_rpt"/>
</dbReference>
<feature type="region of interest" description="Disordered" evidence="7">
    <location>
        <begin position="2374"/>
        <end position="2396"/>
    </location>
</feature>
<dbReference type="GO" id="GO:0005737">
    <property type="term" value="C:cytoplasm"/>
    <property type="evidence" value="ECO:0007669"/>
    <property type="project" value="TreeGrafter"/>
</dbReference>
<keyword evidence="6" id="KW-0832">Ubl conjugation</keyword>
<dbReference type="InterPro" id="IPR046673">
    <property type="entry name" value="ToxA_N"/>
</dbReference>
<dbReference type="Gene3D" id="1.20.58.360">
    <property type="entry name" value="Shigella T3SS effector IpaH defines"/>
    <property type="match status" value="1"/>
</dbReference>
<feature type="compositionally biased region" description="Acidic residues" evidence="7">
    <location>
        <begin position="2042"/>
        <end position="2065"/>
    </location>
</feature>
<feature type="compositionally biased region" description="Polar residues" evidence="7">
    <location>
        <begin position="2375"/>
        <end position="2386"/>
    </location>
</feature>
<keyword evidence="5" id="KW-0843">Virulence</keyword>
<dbReference type="EMBL" id="CABVGX010000005">
    <property type="protein sequence ID" value="VVM56793.1"/>
    <property type="molecule type" value="Genomic_DNA"/>
</dbReference>
<dbReference type="Pfam" id="PF20178">
    <property type="entry name" value="ToxA_N"/>
    <property type="match status" value="1"/>
</dbReference>
<feature type="compositionally biased region" description="Pro residues" evidence="7">
    <location>
        <begin position="2387"/>
        <end position="2396"/>
    </location>
</feature>
<comment type="PTM">
    <text evidence="6">Ubiquitinated in the presence of host E1 ubiquitin-activating enzyme, E2 ubiquitin-conjugating enzyme and ubiquitin.</text>
</comment>
<dbReference type="Proteomes" id="UP000325607">
    <property type="component" value="Unassembled WGS sequence"/>
</dbReference>